<dbReference type="EMBL" id="CADCVH010000124">
    <property type="protein sequence ID" value="CAA9480000.1"/>
    <property type="molecule type" value="Genomic_DNA"/>
</dbReference>
<name>A0A6J4RR14_9ACTN</name>
<sequence>GREPLRGGRRRKRVRRLCGGL</sequence>
<evidence type="ECO:0000256" key="1">
    <source>
        <dbReference type="SAM" id="MobiDB-lite"/>
    </source>
</evidence>
<organism evidence="2">
    <name type="scientific">uncultured Rubrobacteraceae bacterium</name>
    <dbReference type="NCBI Taxonomy" id="349277"/>
    <lineage>
        <taxon>Bacteria</taxon>
        <taxon>Bacillati</taxon>
        <taxon>Actinomycetota</taxon>
        <taxon>Rubrobacteria</taxon>
        <taxon>Rubrobacterales</taxon>
        <taxon>Rubrobacteraceae</taxon>
        <taxon>environmental samples</taxon>
    </lineage>
</organism>
<evidence type="ECO:0000313" key="2">
    <source>
        <dbReference type="EMBL" id="CAA9480000.1"/>
    </source>
</evidence>
<proteinExistence type="predicted"/>
<feature type="region of interest" description="Disordered" evidence="1">
    <location>
        <begin position="1"/>
        <end position="21"/>
    </location>
</feature>
<accession>A0A6J4RR14</accession>
<protein>
    <submittedName>
        <fullName evidence="2">Uncharacterized protein</fullName>
    </submittedName>
</protein>
<dbReference type="AlphaFoldDB" id="A0A6J4RR14"/>
<feature type="non-terminal residue" evidence="2">
    <location>
        <position position="21"/>
    </location>
</feature>
<gene>
    <name evidence="2" type="ORF">AVDCRST_MAG02-4445</name>
</gene>
<feature type="non-terminal residue" evidence="2">
    <location>
        <position position="1"/>
    </location>
</feature>
<reference evidence="2" key="1">
    <citation type="submission" date="2020-02" db="EMBL/GenBank/DDBJ databases">
        <authorList>
            <person name="Meier V. D."/>
        </authorList>
    </citation>
    <scope>NUCLEOTIDE SEQUENCE</scope>
    <source>
        <strain evidence="2">AVDCRST_MAG02</strain>
    </source>
</reference>
<feature type="compositionally biased region" description="Basic residues" evidence="1">
    <location>
        <begin position="7"/>
        <end position="21"/>
    </location>
</feature>